<keyword evidence="8" id="KW-0378">Hydrolase</keyword>
<comment type="cofactor">
    <cofactor evidence="1">
        <name>Co(2+)</name>
        <dbReference type="ChEBI" id="CHEBI:48828"/>
    </cofactor>
</comment>
<name>A0A1G9U3W4_9BACL</name>
<evidence type="ECO:0000256" key="2">
    <source>
        <dbReference type="ARBA" id="ARBA00001946"/>
    </source>
</evidence>
<keyword evidence="6" id="KW-0645">Protease</keyword>
<protein>
    <submittedName>
        <fullName evidence="10">Aminopeptidase</fullName>
    </submittedName>
</protein>
<keyword evidence="5 10" id="KW-0031">Aminopeptidase</keyword>
<dbReference type="PANTHER" id="PTHR34448">
    <property type="entry name" value="AMINOPEPTIDASE"/>
    <property type="match status" value="1"/>
</dbReference>
<reference evidence="11" key="1">
    <citation type="submission" date="2016-10" db="EMBL/GenBank/DDBJ databases">
        <authorList>
            <person name="Varghese N."/>
            <person name="Submissions S."/>
        </authorList>
    </citation>
    <scope>NUCLEOTIDE SEQUENCE [LARGE SCALE GENOMIC DNA]</scope>
    <source>
        <strain evidence="11">CGMCC 1.6854</strain>
    </source>
</reference>
<evidence type="ECO:0000313" key="10">
    <source>
        <dbReference type="EMBL" id="SDM54626.1"/>
    </source>
</evidence>
<dbReference type="SUPFAM" id="SSF144052">
    <property type="entry name" value="Thermophilic metalloprotease-like"/>
    <property type="match status" value="1"/>
</dbReference>
<evidence type="ECO:0000256" key="8">
    <source>
        <dbReference type="ARBA" id="ARBA00022801"/>
    </source>
</evidence>
<keyword evidence="7" id="KW-0479">Metal-binding</keyword>
<dbReference type="PANTHER" id="PTHR34448:SF3">
    <property type="entry name" value="AMINOPEPTIDASE AMPS"/>
    <property type="match status" value="1"/>
</dbReference>
<dbReference type="AlphaFoldDB" id="A0A1G9U3W4"/>
<dbReference type="InterPro" id="IPR000787">
    <property type="entry name" value="Peptidase_M29"/>
</dbReference>
<dbReference type="Proteomes" id="UP000199544">
    <property type="component" value="Unassembled WGS sequence"/>
</dbReference>
<keyword evidence="11" id="KW-1185">Reference proteome</keyword>
<dbReference type="STRING" id="459525.SAMN04488137_0679"/>
<evidence type="ECO:0000256" key="7">
    <source>
        <dbReference type="ARBA" id="ARBA00022723"/>
    </source>
</evidence>
<dbReference type="Pfam" id="PF02073">
    <property type="entry name" value="Peptidase_M29"/>
    <property type="match status" value="1"/>
</dbReference>
<dbReference type="InterPro" id="IPR052170">
    <property type="entry name" value="M29_Exopeptidase"/>
</dbReference>
<evidence type="ECO:0000256" key="3">
    <source>
        <dbReference type="ARBA" id="ARBA00001947"/>
    </source>
</evidence>
<evidence type="ECO:0000256" key="9">
    <source>
        <dbReference type="ARBA" id="ARBA00023049"/>
    </source>
</evidence>
<evidence type="ECO:0000256" key="6">
    <source>
        <dbReference type="ARBA" id="ARBA00022670"/>
    </source>
</evidence>
<evidence type="ECO:0000256" key="5">
    <source>
        <dbReference type="ARBA" id="ARBA00022438"/>
    </source>
</evidence>
<dbReference type="GO" id="GO:0006508">
    <property type="term" value="P:proteolysis"/>
    <property type="evidence" value="ECO:0007669"/>
    <property type="project" value="UniProtKB-KW"/>
</dbReference>
<dbReference type="Gene3D" id="3.40.1830.10">
    <property type="entry name" value="Thermophilic metalloprotease (M29)"/>
    <property type="match status" value="1"/>
</dbReference>
<dbReference type="PRINTS" id="PR00919">
    <property type="entry name" value="THERMOPTASE"/>
</dbReference>
<dbReference type="InterPro" id="IPR035097">
    <property type="entry name" value="M29_N-terminal"/>
</dbReference>
<evidence type="ECO:0000313" key="11">
    <source>
        <dbReference type="Proteomes" id="UP000199544"/>
    </source>
</evidence>
<dbReference type="OrthoDB" id="9803993at2"/>
<dbReference type="RefSeq" id="WP_090232548.1">
    <property type="nucleotide sequence ID" value="NZ_FNHW01000001.1"/>
</dbReference>
<evidence type="ECO:0000256" key="1">
    <source>
        <dbReference type="ARBA" id="ARBA00001941"/>
    </source>
</evidence>
<gene>
    <name evidence="10" type="ORF">SAMN04488137_0679</name>
</gene>
<dbReference type="GO" id="GO:0008237">
    <property type="term" value="F:metallopeptidase activity"/>
    <property type="evidence" value="ECO:0007669"/>
    <property type="project" value="UniProtKB-KW"/>
</dbReference>
<dbReference type="GO" id="GO:0004177">
    <property type="term" value="F:aminopeptidase activity"/>
    <property type="evidence" value="ECO:0007669"/>
    <property type="project" value="UniProtKB-KW"/>
</dbReference>
<dbReference type="GO" id="GO:0046872">
    <property type="term" value="F:metal ion binding"/>
    <property type="evidence" value="ECO:0007669"/>
    <property type="project" value="UniProtKB-KW"/>
</dbReference>
<evidence type="ECO:0000256" key="4">
    <source>
        <dbReference type="ARBA" id="ARBA00008236"/>
    </source>
</evidence>
<organism evidence="10 11">
    <name type="scientific">Fictibacillus solisalsi</name>
    <dbReference type="NCBI Taxonomy" id="459525"/>
    <lineage>
        <taxon>Bacteria</taxon>
        <taxon>Bacillati</taxon>
        <taxon>Bacillota</taxon>
        <taxon>Bacilli</taxon>
        <taxon>Bacillales</taxon>
        <taxon>Fictibacillaceae</taxon>
        <taxon>Fictibacillus</taxon>
    </lineage>
</organism>
<proteinExistence type="inferred from homology"/>
<keyword evidence="9" id="KW-0482">Metalloprotease</keyword>
<dbReference type="EMBL" id="FNHW01000001">
    <property type="protein sequence ID" value="SDM54626.1"/>
    <property type="molecule type" value="Genomic_DNA"/>
</dbReference>
<comment type="cofactor">
    <cofactor evidence="3">
        <name>Zn(2+)</name>
        <dbReference type="ChEBI" id="CHEBI:29105"/>
    </cofactor>
</comment>
<comment type="similarity">
    <text evidence="4">Belongs to the peptidase M29 family.</text>
</comment>
<comment type="cofactor">
    <cofactor evidence="2">
        <name>Mg(2+)</name>
        <dbReference type="ChEBI" id="CHEBI:18420"/>
    </cofactor>
</comment>
<sequence>MKTFEEKLDQYAEIVVKVGLNLQEGQRLLINSPIEAAPFTRKVTEHAYKNGCKRVFVEWTDTETNRIHLNNASEEVLKDNLPQWQIDMHESLVENNDCMLMVTGSDPNGFKGVPAERLMFVQKNAGERLEKVSKARLAGEVPWLIAGAPTAGWAKSVFPEKNETDAIEALWEAIFKTVRIDQPDPVAAWQEHGQTLVEKVNYLNEQKFKTLHYKSEGTDLSIDLHPEHVWIGGGHHSAFNTFYIPNMPTEEVFTAPLKEGVNGTVTSKKPLSAMGNIIENFTLSFKDGKVVDLKAEKGEDTLKQLLNIDEGMKYLGEVALVPYDSPISNSGIVFNNTLFDENASCHLALGMTISMNIPGADKLSKEELEAKGVNQSHGHTDFMIGSADLEIEAEYHDGKRIPLFTNGNWAI</sequence>
<accession>A0A1G9U3W4</accession>